<gene>
    <name evidence="1" type="ORF">SCF082_LOCUS16569</name>
</gene>
<reference evidence="1 2" key="1">
    <citation type="submission" date="2024-02" db="EMBL/GenBank/DDBJ databases">
        <authorList>
            <person name="Chen Y."/>
            <person name="Shah S."/>
            <person name="Dougan E. K."/>
            <person name="Thang M."/>
            <person name="Chan C."/>
        </authorList>
    </citation>
    <scope>NUCLEOTIDE SEQUENCE [LARGE SCALE GENOMIC DNA]</scope>
</reference>
<protein>
    <recommendedName>
        <fullName evidence="3">Secreted protein</fullName>
    </recommendedName>
</protein>
<evidence type="ECO:0008006" key="3">
    <source>
        <dbReference type="Google" id="ProtNLM"/>
    </source>
</evidence>
<evidence type="ECO:0000313" key="1">
    <source>
        <dbReference type="EMBL" id="CAK9024309.1"/>
    </source>
</evidence>
<name>A0ABP0KE45_9DINO</name>
<dbReference type="EMBL" id="CAXAMM010010835">
    <property type="protein sequence ID" value="CAK9024309.1"/>
    <property type="molecule type" value="Genomic_DNA"/>
</dbReference>
<accession>A0ABP0KE45</accession>
<sequence>MALLMRVIPETWGVTVLVSRWSACTQFMSQPSSATLTSCESSWRPVWILKLVHTEDTHPWTWPRRQMTMVRTCACCSS</sequence>
<evidence type="ECO:0000313" key="2">
    <source>
        <dbReference type="Proteomes" id="UP001642464"/>
    </source>
</evidence>
<dbReference type="Proteomes" id="UP001642464">
    <property type="component" value="Unassembled WGS sequence"/>
</dbReference>
<comment type="caution">
    <text evidence="1">The sequence shown here is derived from an EMBL/GenBank/DDBJ whole genome shotgun (WGS) entry which is preliminary data.</text>
</comment>
<keyword evidence="2" id="KW-1185">Reference proteome</keyword>
<organism evidence="1 2">
    <name type="scientific">Durusdinium trenchii</name>
    <dbReference type="NCBI Taxonomy" id="1381693"/>
    <lineage>
        <taxon>Eukaryota</taxon>
        <taxon>Sar</taxon>
        <taxon>Alveolata</taxon>
        <taxon>Dinophyceae</taxon>
        <taxon>Suessiales</taxon>
        <taxon>Symbiodiniaceae</taxon>
        <taxon>Durusdinium</taxon>
    </lineage>
</organism>
<proteinExistence type="predicted"/>